<dbReference type="RefSeq" id="WP_189536040.1">
    <property type="nucleotide sequence ID" value="NZ_BMYX01000021.1"/>
</dbReference>
<dbReference type="InterPro" id="IPR036390">
    <property type="entry name" value="WH_DNA-bd_sf"/>
</dbReference>
<dbReference type="GO" id="GO:0003677">
    <property type="term" value="F:DNA binding"/>
    <property type="evidence" value="ECO:0007669"/>
    <property type="project" value="UniProtKB-KW"/>
</dbReference>
<feature type="domain" description="HTH lysR-type" evidence="5">
    <location>
        <begin position="12"/>
        <end position="69"/>
    </location>
</feature>
<evidence type="ECO:0000256" key="4">
    <source>
        <dbReference type="ARBA" id="ARBA00023163"/>
    </source>
</evidence>
<dbReference type="Pfam" id="PF03466">
    <property type="entry name" value="LysR_substrate"/>
    <property type="match status" value="1"/>
</dbReference>
<comment type="similarity">
    <text evidence="1">Belongs to the LysR transcriptional regulatory family.</text>
</comment>
<sequence length="308" mass="33648">MNDINVLLLRRLDLNNLAVLYTLLETRSVSASAAQLCLGQPAVSHILKRLRETLGDELLCRHGREMVLTPLAESLKLPLAHWLAQGQALLRPCDRFDPASARGTFRLAMPDLLEAVLLPDLIADLQRSAPGLALSVEAMPSGSVEAALESGGIDGAIGYFPRETPRLARERLFPSRLVCFYHPSRLSLPDELPLATLADYPHIFPSYAGESAGLVDTRLAEHGLSRRIVASTASLLAMPAILARLPTVAVLPDMIATALADRGHTLRRARIAGEKLTLTIELLWHPRMRNDPLHRFIRAAIAETATPT</sequence>
<reference evidence="6" key="1">
    <citation type="journal article" date="2014" name="Int. J. Syst. Evol. Microbiol.">
        <title>Complete genome sequence of Corynebacterium casei LMG S-19264T (=DSM 44701T), isolated from a smear-ripened cheese.</title>
        <authorList>
            <consortium name="US DOE Joint Genome Institute (JGI-PGF)"/>
            <person name="Walter F."/>
            <person name="Albersmeier A."/>
            <person name="Kalinowski J."/>
            <person name="Ruckert C."/>
        </authorList>
    </citation>
    <scope>NUCLEOTIDE SEQUENCE</scope>
    <source>
        <strain evidence="6">KCTC 32182</strain>
    </source>
</reference>
<name>A0A918P6E0_9NEIS</name>
<keyword evidence="4" id="KW-0804">Transcription</keyword>
<organism evidence="6 7">
    <name type="scientific">Paludibacterium paludis</name>
    <dbReference type="NCBI Taxonomy" id="1225769"/>
    <lineage>
        <taxon>Bacteria</taxon>
        <taxon>Pseudomonadati</taxon>
        <taxon>Pseudomonadota</taxon>
        <taxon>Betaproteobacteria</taxon>
        <taxon>Neisseriales</taxon>
        <taxon>Chromobacteriaceae</taxon>
        <taxon>Paludibacterium</taxon>
    </lineage>
</organism>
<dbReference type="InterPro" id="IPR000847">
    <property type="entry name" value="LysR_HTH_N"/>
</dbReference>
<dbReference type="PANTHER" id="PTHR30118:SF15">
    <property type="entry name" value="TRANSCRIPTIONAL REGULATORY PROTEIN"/>
    <property type="match status" value="1"/>
</dbReference>
<keyword evidence="7" id="KW-1185">Reference proteome</keyword>
<dbReference type="InterPro" id="IPR050389">
    <property type="entry name" value="LysR-type_TF"/>
</dbReference>
<dbReference type="InterPro" id="IPR005119">
    <property type="entry name" value="LysR_subst-bd"/>
</dbReference>
<evidence type="ECO:0000256" key="3">
    <source>
        <dbReference type="ARBA" id="ARBA00023125"/>
    </source>
</evidence>
<evidence type="ECO:0000256" key="1">
    <source>
        <dbReference type="ARBA" id="ARBA00009437"/>
    </source>
</evidence>
<dbReference type="Proteomes" id="UP000645257">
    <property type="component" value="Unassembled WGS sequence"/>
</dbReference>
<accession>A0A918P6E0</accession>
<dbReference type="InterPro" id="IPR037402">
    <property type="entry name" value="YidZ_PBP2"/>
</dbReference>
<dbReference type="SUPFAM" id="SSF46785">
    <property type="entry name" value="Winged helix' DNA-binding domain"/>
    <property type="match status" value="1"/>
</dbReference>
<comment type="caution">
    <text evidence="6">The sequence shown here is derived from an EMBL/GenBank/DDBJ whole genome shotgun (WGS) entry which is preliminary data.</text>
</comment>
<proteinExistence type="inferred from homology"/>
<evidence type="ECO:0000259" key="5">
    <source>
        <dbReference type="PROSITE" id="PS50931"/>
    </source>
</evidence>
<dbReference type="GO" id="GO:0003700">
    <property type="term" value="F:DNA-binding transcription factor activity"/>
    <property type="evidence" value="ECO:0007669"/>
    <property type="project" value="InterPro"/>
</dbReference>
<dbReference type="AlphaFoldDB" id="A0A918P6E0"/>
<dbReference type="EMBL" id="BMYX01000021">
    <property type="protein sequence ID" value="GGY25407.1"/>
    <property type="molecule type" value="Genomic_DNA"/>
</dbReference>
<dbReference type="SUPFAM" id="SSF53850">
    <property type="entry name" value="Periplasmic binding protein-like II"/>
    <property type="match status" value="1"/>
</dbReference>
<dbReference type="PROSITE" id="PS50931">
    <property type="entry name" value="HTH_LYSR"/>
    <property type="match status" value="1"/>
</dbReference>
<dbReference type="PANTHER" id="PTHR30118">
    <property type="entry name" value="HTH-TYPE TRANSCRIPTIONAL REGULATOR LEUO-RELATED"/>
    <property type="match status" value="1"/>
</dbReference>
<evidence type="ECO:0000313" key="6">
    <source>
        <dbReference type="EMBL" id="GGY25407.1"/>
    </source>
</evidence>
<dbReference type="CDD" id="cd08417">
    <property type="entry name" value="PBP2_Nitroaromatics_like"/>
    <property type="match status" value="1"/>
</dbReference>
<reference evidence="6" key="2">
    <citation type="submission" date="2020-09" db="EMBL/GenBank/DDBJ databases">
        <authorList>
            <person name="Sun Q."/>
            <person name="Kim S."/>
        </authorList>
    </citation>
    <scope>NUCLEOTIDE SEQUENCE</scope>
    <source>
        <strain evidence="6">KCTC 32182</strain>
    </source>
</reference>
<dbReference type="Gene3D" id="1.10.10.10">
    <property type="entry name" value="Winged helix-like DNA-binding domain superfamily/Winged helix DNA-binding domain"/>
    <property type="match status" value="1"/>
</dbReference>
<gene>
    <name evidence="6" type="ORF">GCM10011289_31260</name>
</gene>
<evidence type="ECO:0000256" key="2">
    <source>
        <dbReference type="ARBA" id="ARBA00023015"/>
    </source>
</evidence>
<dbReference type="Pfam" id="PF00126">
    <property type="entry name" value="HTH_1"/>
    <property type="match status" value="1"/>
</dbReference>
<dbReference type="InterPro" id="IPR036388">
    <property type="entry name" value="WH-like_DNA-bd_sf"/>
</dbReference>
<dbReference type="Gene3D" id="3.40.190.10">
    <property type="entry name" value="Periplasmic binding protein-like II"/>
    <property type="match status" value="2"/>
</dbReference>
<evidence type="ECO:0000313" key="7">
    <source>
        <dbReference type="Proteomes" id="UP000645257"/>
    </source>
</evidence>
<dbReference type="PRINTS" id="PR00039">
    <property type="entry name" value="HTHLYSR"/>
</dbReference>
<protein>
    <submittedName>
        <fullName evidence="6">LysR family transcriptional regulator</fullName>
    </submittedName>
</protein>
<keyword evidence="3" id="KW-0238">DNA-binding</keyword>
<keyword evidence="2" id="KW-0805">Transcription regulation</keyword>